<evidence type="ECO:0000313" key="13">
    <source>
        <dbReference type="Proteomes" id="UP001169862"/>
    </source>
</evidence>
<feature type="domain" description="GCVT N-terminal" evidence="9">
    <location>
        <begin position="7"/>
        <end position="263"/>
    </location>
</feature>
<evidence type="ECO:0000256" key="7">
    <source>
        <dbReference type="HAMAP-Rule" id="MF_00259"/>
    </source>
</evidence>
<evidence type="ECO:0000313" key="12">
    <source>
        <dbReference type="EMBL" id="MDP2522926.1"/>
    </source>
</evidence>
<dbReference type="SUPFAM" id="SSF103025">
    <property type="entry name" value="Folate-binding domain"/>
    <property type="match status" value="1"/>
</dbReference>
<sequence length="367" mass="40116">MAKKTALYDLHQSMGAKMVDFGGWDMPINYGSQIEEHNKVRQASGMFDVSHMTIVDVTGADAADYLRRLLANDVARLTVKGKAMYSGMLNDNGHVIDDLIVYLMSEPHVSGEWFRVVVNCATRDKDLRWMAEQAARFDVALTERPELAMVAVQGPEAIALTKTVLSEFRQRLIDGLDVFQGCESEGWFIARTGYTGEDGLEIMVPDDEVVAFWQALADAGVSPCGLGARDTLRLEAGMNLYGSDMDETVTPLQSAMGWTIAWEPETRQFIGREALEAQKAAGVPNKLVGLVLEQRGILRGHQKVIVEGLGEGEITSGSFSPTLNVSIALARVPAGTGAEAMVDMRGKQVPVKVVRPPFVRHGKKVFS</sequence>
<dbReference type="EMBL" id="JAUOPG010000003">
    <property type="protein sequence ID" value="MDO6453224.1"/>
    <property type="molecule type" value="Genomic_DNA"/>
</dbReference>
<dbReference type="NCBIfam" id="TIGR00528">
    <property type="entry name" value="gcvT"/>
    <property type="match status" value="1"/>
</dbReference>
<evidence type="ECO:0000256" key="1">
    <source>
        <dbReference type="ARBA" id="ARBA00008609"/>
    </source>
</evidence>
<dbReference type="InterPro" id="IPR028896">
    <property type="entry name" value="GcvT/YgfZ/DmdA"/>
</dbReference>
<dbReference type="GO" id="GO:0008483">
    <property type="term" value="F:transaminase activity"/>
    <property type="evidence" value="ECO:0007669"/>
    <property type="project" value="UniProtKB-KW"/>
</dbReference>
<dbReference type="InterPro" id="IPR006222">
    <property type="entry name" value="GCVT_N"/>
</dbReference>
<dbReference type="NCBIfam" id="NF001567">
    <property type="entry name" value="PRK00389.1"/>
    <property type="match status" value="1"/>
</dbReference>
<dbReference type="HAMAP" id="MF_00259">
    <property type="entry name" value="GcvT"/>
    <property type="match status" value="1"/>
</dbReference>
<evidence type="ECO:0000256" key="8">
    <source>
        <dbReference type="PIRSR" id="PIRSR006487-1"/>
    </source>
</evidence>
<dbReference type="FunFam" id="4.10.1250.10:FF:000001">
    <property type="entry name" value="Aminomethyltransferase"/>
    <property type="match status" value="1"/>
</dbReference>
<comment type="catalytic activity">
    <reaction evidence="6 7">
        <text>N(6)-[(R)-S(8)-aminomethyldihydrolipoyl]-L-lysyl-[protein] + (6S)-5,6,7,8-tetrahydrofolate = N(6)-[(R)-dihydrolipoyl]-L-lysyl-[protein] + (6R)-5,10-methylene-5,6,7,8-tetrahydrofolate + NH4(+)</text>
        <dbReference type="Rhea" id="RHEA:16945"/>
        <dbReference type="Rhea" id="RHEA-COMP:10475"/>
        <dbReference type="Rhea" id="RHEA-COMP:10492"/>
        <dbReference type="ChEBI" id="CHEBI:15636"/>
        <dbReference type="ChEBI" id="CHEBI:28938"/>
        <dbReference type="ChEBI" id="CHEBI:57453"/>
        <dbReference type="ChEBI" id="CHEBI:83100"/>
        <dbReference type="ChEBI" id="CHEBI:83143"/>
        <dbReference type="EC" id="2.1.2.10"/>
    </reaction>
</comment>
<dbReference type="Gene3D" id="4.10.1250.10">
    <property type="entry name" value="Aminomethyltransferase fragment"/>
    <property type="match status" value="1"/>
</dbReference>
<dbReference type="AlphaFoldDB" id="A0AAW7XG25"/>
<dbReference type="PANTHER" id="PTHR43757:SF2">
    <property type="entry name" value="AMINOMETHYLTRANSFERASE, MITOCHONDRIAL"/>
    <property type="match status" value="1"/>
</dbReference>
<dbReference type="Proteomes" id="UP001169862">
    <property type="component" value="Unassembled WGS sequence"/>
</dbReference>
<dbReference type="InterPro" id="IPR022903">
    <property type="entry name" value="GcvT_bac"/>
</dbReference>
<dbReference type="Proteomes" id="UP001177341">
    <property type="component" value="Unassembled WGS sequence"/>
</dbReference>
<dbReference type="RefSeq" id="WP_215151562.1">
    <property type="nucleotide sequence ID" value="NZ_CAXHZV010000028.1"/>
</dbReference>
<dbReference type="InterPro" id="IPR006223">
    <property type="entry name" value="GcvT"/>
</dbReference>
<dbReference type="Pfam" id="PF01571">
    <property type="entry name" value="GCV_T"/>
    <property type="match status" value="1"/>
</dbReference>
<accession>A0AAW7XG25</accession>
<dbReference type="GO" id="GO:0019464">
    <property type="term" value="P:glycine decarboxylation via glycine cleavage system"/>
    <property type="evidence" value="ECO:0007669"/>
    <property type="project" value="UniProtKB-UniRule"/>
</dbReference>
<dbReference type="FunFam" id="2.40.30.110:FF:000001">
    <property type="entry name" value="Aminomethyltransferase"/>
    <property type="match status" value="1"/>
</dbReference>
<dbReference type="GO" id="GO:0005960">
    <property type="term" value="C:glycine cleavage complex"/>
    <property type="evidence" value="ECO:0007669"/>
    <property type="project" value="InterPro"/>
</dbReference>
<dbReference type="FunFam" id="3.30.70.1400:FF:000001">
    <property type="entry name" value="Aminomethyltransferase"/>
    <property type="match status" value="1"/>
</dbReference>
<protein>
    <recommendedName>
        <fullName evidence="2 7">Aminomethyltransferase</fullName>
        <ecNumber evidence="2 7">2.1.2.10</ecNumber>
    </recommendedName>
    <alternativeName>
        <fullName evidence="5 7">Glycine cleavage system T protein</fullName>
    </alternativeName>
</protein>
<dbReference type="SUPFAM" id="SSF101790">
    <property type="entry name" value="Aminomethyltransferase beta-barrel domain"/>
    <property type="match status" value="1"/>
</dbReference>
<dbReference type="Gene3D" id="3.30.1360.120">
    <property type="entry name" value="Probable tRNA modification gtpase trme, domain 1"/>
    <property type="match status" value="1"/>
</dbReference>
<comment type="subunit">
    <text evidence="7">The glycine cleavage system is composed of four proteins: P, T, L and H.</text>
</comment>
<evidence type="ECO:0000256" key="5">
    <source>
        <dbReference type="ARBA" id="ARBA00031395"/>
    </source>
</evidence>
<comment type="caution">
    <text evidence="11">The sequence shown here is derived from an EMBL/GenBank/DDBJ whole genome shotgun (WGS) entry which is preliminary data.</text>
</comment>
<dbReference type="GO" id="GO:0004047">
    <property type="term" value="F:aminomethyltransferase activity"/>
    <property type="evidence" value="ECO:0007669"/>
    <property type="project" value="UniProtKB-UniRule"/>
</dbReference>
<dbReference type="Gene3D" id="3.30.70.1400">
    <property type="entry name" value="Aminomethyltransferase beta-barrel domains"/>
    <property type="match status" value="1"/>
</dbReference>
<dbReference type="Pfam" id="PF08669">
    <property type="entry name" value="GCV_T_C"/>
    <property type="match status" value="1"/>
</dbReference>
<comment type="function">
    <text evidence="7">The glycine cleavage system catalyzes the degradation of glycine.</text>
</comment>
<dbReference type="PIRSF" id="PIRSF006487">
    <property type="entry name" value="GcvT"/>
    <property type="match status" value="1"/>
</dbReference>
<dbReference type="EMBL" id="JAUYVO010000006">
    <property type="protein sequence ID" value="MDP2522926.1"/>
    <property type="molecule type" value="Genomic_DNA"/>
</dbReference>
<dbReference type="PANTHER" id="PTHR43757">
    <property type="entry name" value="AMINOMETHYLTRANSFERASE"/>
    <property type="match status" value="1"/>
</dbReference>
<evidence type="ECO:0000259" key="10">
    <source>
        <dbReference type="Pfam" id="PF08669"/>
    </source>
</evidence>
<evidence type="ECO:0000256" key="3">
    <source>
        <dbReference type="ARBA" id="ARBA00022576"/>
    </source>
</evidence>
<gene>
    <name evidence="7 11" type="primary">gcvT</name>
    <name evidence="11" type="ORF">Q4490_06570</name>
    <name evidence="12" type="ORF">Q8W30_10140</name>
</gene>
<evidence type="ECO:0000313" key="11">
    <source>
        <dbReference type="EMBL" id="MDO6453224.1"/>
    </source>
</evidence>
<name>A0AAW7XG25_9GAMM</name>
<evidence type="ECO:0000313" key="14">
    <source>
        <dbReference type="Proteomes" id="UP001177341"/>
    </source>
</evidence>
<dbReference type="InterPro" id="IPR013977">
    <property type="entry name" value="GcvT_C"/>
</dbReference>
<dbReference type="Gene3D" id="2.40.30.110">
    <property type="entry name" value="Aminomethyltransferase beta-barrel domains"/>
    <property type="match status" value="1"/>
</dbReference>
<feature type="binding site" evidence="8">
    <location>
        <position position="201"/>
    </location>
    <ligand>
        <name>substrate</name>
    </ligand>
</feature>
<proteinExistence type="inferred from homology"/>
<evidence type="ECO:0000256" key="2">
    <source>
        <dbReference type="ARBA" id="ARBA00012616"/>
    </source>
</evidence>
<keyword evidence="14" id="KW-1185">Reference proteome</keyword>
<evidence type="ECO:0000256" key="6">
    <source>
        <dbReference type="ARBA" id="ARBA00047665"/>
    </source>
</evidence>
<dbReference type="EC" id="2.1.2.10" evidence="2 7"/>
<keyword evidence="4 7" id="KW-0808">Transferase</keyword>
<organism evidence="11 13">
    <name type="scientific">Neptunomonas phycophila</name>
    <dbReference type="NCBI Taxonomy" id="1572645"/>
    <lineage>
        <taxon>Bacteria</taxon>
        <taxon>Pseudomonadati</taxon>
        <taxon>Pseudomonadota</taxon>
        <taxon>Gammaproteobacteria</taxon>
        <taxon>Oceanospirillales</taxon>
        <taxon>Oceanospirillaceae</taxon>
        <taxon>Neptunomonas</taxon>
    </lineage>
</organism>
<evidence type="ECO:0000259" key="9">
    <source>
        <dbReference type="Pfam" id="PF01571"/>
    </source>
</evidence>
<keyword evidence="3 7" id="KW-0032">Aminotransferase</keyword>
<dbReference type="InterPro" id="IPR029043">
    <property type="entry name" value="GcvT/YgfZ_C"/>
</dbReference>
<evidence type="ECO:0000256" key="4">
    <source>
        <dbReference type="ARBA" id="ARBA00022679"/>
    </source>
</evidence>
<dbReference type="GO" id="GO:0005829">
    <property type="term" value="C:cytosol"/>
    <property type="evidence" value="ECO:0007669"/>
    <property type="project" value="TreeGrafter"/>
</dbReference>
<comment type="similarity">
    <text evidence="1 7">Belongs to the GcvT family.</text>
</comment>
<dbReference type="InterPro" id="IPR027266">
    <property type="entry name" value="TrmE/GcvT-like"/>
</dbReference>
<reference evidence="11" key="1">
    <citation type="submission" date="2023-07" db="EMBL/GenBank/DDBJ databases">
        <title>Genome content predicts the carbon catabolic preferences of heterotrophic bacteria.</title>
        <authorList>
            <person name="Gralka M."/>
        </authorList>
    </citation>
    <scope>NUCLEOTIDE SEQUENCE</scope>
    <source>
        <strain evidence="12">5G01</strain>
        <strain evidence="11">I2M16</strain>
    </source>
</reference>
<feature type="domain" description="Aminomethyltransferase C-terminal" evidence="10">
    <location>
        <begin position="286"/>
        <end position="359"/>
    </location>
</feature>